<dbReference type="EMBL" id="CP014168">
    <property type="protein sequence ID" value="AOH85729.1"/>
    <property type="molecule type" value="Genomic_DNA"/>
</dbReference>
<evidence type="ECO:0008006" key="3">
    <source>
        <dbReference type="Google" id="ProtNLM"/>
    </source>
</evidence>
<keyword evidence="2" id="KW-1185">Reference proteome</keyword>
<proteinExistence type="predicted"/>
<name>A0A1B3ZE66_9SPHN</name>
<dbReference type="InterPro" id="IPR008767">
    <property type="entry name" value="Phage_SPP1_head-tail_adaptor"/>
</dbReference>
<accession>A0A1B3ZE66</accession>
<dbReference type="KEGG" id="span:AWL63_19055"/>
<dbReference type="InterPro" id="IPR038666">
    <property type="entry name" value="SSP1_head-tail_sf"/>
</dbReference>
<organism evidence="1 2">
    <name type="scientific">Sphingomonas panacis</name>
    <dbReference type="NCBI Taxonomy" id="1560345"/>
    <lineage>
        <taxon>Bacteria</taxon>
        <taxon>Pseudomonadati</taxon>
        <taxon>Pseudomonadota</taxon>
        <taxon>Alphaproteobacteria</taxon>
        <taxon>Sphingomonadales</taxon>
        <taxon>Sphingomonadaceae</taxon>
        <taxon>Sphingomonas</taxon>
    </lineage>
</organism>
<dbReference type="Gene3D" id="2.40.10.270">
    <property type="entry name" value="Bacteriophage SPP1 head-tail adaptor protein"/>
    <property type="match status" value="1"/>
</dbReference>
<gene>
    <name evidence="1" type="ORF">AWL63_19055</name>
</gene>
<reference evidence="1 2" key="1">
    <citation type="submission" date="2016-01" db="EMBL/GenBank/DDBJ databases">
        <title>Complete genome and mega plasmid sequence of Sphingomonas panacis DCY99 elicits systemic resistance in rice to Xanthomonas oryzae.</title>
        <authorList>
            <person name="Kim Y.J."/>
            <person name="Yang D.C."/>
            <person name="Sing P."/>
        </authorList>
    </citation>
    <scope>NUCLEOTIDE SEQUENCE [LARGE SCALE GENOMIC DNA]</scope>
    <source>
        <strain evidence="1 2">DCY99</strain>
    </source>
</reference>
<dbReference type="OrthoDB" id="7570189at2"/>
<sequence length="117" mass="12914">MTRASLATRLRHRIDILEPNRVSNGRGGFKTPDGEDPWRLLASRVFAEVIALRGDEAVRNSIERSVQLWRVTIRPRAGVAPTHRLVWNGIAMDIKSAAPNLAGDELVMTCESGANGR</sequence>
<dbReference type="STRING" id="1560345.AWL63_19055"/>
<protein>
    <recommendedName>
        <fullName evidence="3">Head-tail adaptor protein</fullName>
    </recommendedName>
</protein>
<evidence type="ECO:0000313" key="2">
    <source>
        <dbReference type="Proteomes" id="UP000094256"/>
    </source>
</evidence>
<dbReference type="Proteomes" id="UP000094256">
    <property type="component" value="Chromosome"/>
</dbReference>
<dbReference type="AlphaFoldDB" id="A0A1B3ZE66"/>
<dbReference type="Pfam" id="PF05521">
    <property type="entry name" value="Phage_HCP"/>
    <property type="match status" value="1"/>
</dbReference>
<evidence type="ECO:0000313" key="1">
    <source>
        <dbReference type="EMBL" id="AOH85729.1"/>
    </source>
</evidence>